<comment type="caution">
    <text evidence="1">The sequence shown here is derived from an EMBL/GenBank/DDBJ whole genome shotgun (WGS) entry which is preliminary data.</text>
</comment>
<gene>
    <name evidence="1" type="ORF">L1987_06329</name>
</gene>
<keyword evidence="2" id="KW-1185">Reference proteome</keyword>
<proteinExistence type="predicted"/>
<dbReference type="Proteomes" id="UP001056120">
    <property type="component" value="Linkage Group LG02"/>
</dbReference>
<evidence type="ECO:0000313" key="2">
    <source>
        <dbReference type="Proteomes" id="UP001056120"/>
    </source>
</evidence>
<name>A0ACB9JXX1_9ASTR</name>
<dbReference type="EMBL" id="CM042019">
    <property type="protein sequence ID" value="KAI3824857.1"/>
    <property type="molecule type" value="Genomic_DNA"/>
</dbReference>
<evidence type="ECO:0000313" key="1">
    <source>
        <dbReference type="EMBL" id="KAI3824857.1"/>
    </source>
</evidence>
<reference evidence="2" key="1">
    <citation type="journal article" date="2022" name="Mol. Ecol. Resour.">
        <title>The genomes of chicory, endive, great burdock and yacon provide insights into Asteraceae palaeo-polyploidization history and plant inulin production.</title>
        <authorList>
            <person name="Fan W."/>
            <person name="Wang S."/>
            <person name="Wang H."/>
            <person name="Wang A."/>
            <person name="Jiang F."/>
            <person name="Liu H."/>
            <person name="Zhao H."/>
            <person name="Xu D."/>
            <person name="Zhang Y."/>
        </authorList>
    </citation>
    <scope>NUCLEOTIDE SEQUENCE [LARGE SCALE GENOMIC DNA]</scope>
    <source>
        <strain evidence="2">cv. Yunnan</strain>
    </source>
</reference>
<protein>
    <submittedName>
        <fullName evidence="1">Uncharacterized protein</fullName>
    </submittedName>
</protein>
<accession>A0ACB9JXX1</accession>
<reference evidence="1 2" key="2">
    <citation type="journal article" date="2022" name="Mol. Ecol. Resour.">
        <title>The genomes of chicory, endive, great burdock and yacon provide insights into Asteraceae paleo-polyploidization history and plant inulin production.</title>
        <authorList>
            <person name="Fan W."/>
            <person name="Wang S."/>
            <person name="Wang H."/>
            <person name="Wang A."/>
            <person name="Jiang F."/>
            <person name="Liu H."/>
            <person name="Zhao H."/>
            <person name="Xu D."/>
            <person name="Zhang Y."/>
        </authorList>
    </citation>
    <scope>NUCLEOTIDE SEQUENCE [LARGE SCALE GENOMIC DNA]</scope>
    <source>
        <strain evidence="2">cv. Yunnan</strain>
        <tissue evidence="1">Leaves</tissue>
    </source>
</reference>
<organism evidence="1 2">
    <name type="scientific">Smallanthus sonchifolius</name>
    <dbReference type="NCBI Taxonomy" id="185202"/>
    <lineage>
        <taxon>Eukaryota</taxon>
        <taxon>Viridiplantae</taxon>
        <taxon>Streptophyta</taxon>
        <taxon>Embryophyta</taxon>
        <taxon>Tracheophyta</taxon>
        <taxon>Spermatophyta</taxon>
        <taxon>Magnoliopsida</taxon>
        <taxon>eudicotyledons</taxon>
        <taxon>Gunneridae</taxon>
        <taxon>Pentapetalae</taxon>
        <taxon>asterids</taxon>
        <taxon>campanulids</taxon>
        <taxon>Asterales</taxon>
        <taxon>Asteraceae</taxon>
        <taxon>Asteroideae</taxon>
        <taxon>Heliantheae alliance</taxon>
        <taxon>Millerieae</taxon>
        <taxon>Smallanthus</taxon>
    </lineage>
</organism>
<sequence>MAKNKRRARDGGAGDVRKETDDGGAPARTVSMKRKGEKRVYRRVWWLVAENRKGKRERVWGAERVRGGGGVWRLSAAIAEVRYSAKRCRMEIALFLTWNETRVESFDMVAVVLSY</sequence>